<gene>
    <name evidence="1" type="ORF">AFUS01_LOCUS46331</name>
</gene>
<comment type="caution">
    <text evidence="1">The sequence shown here is derived from an EMBL/GenBank/DDBJ whole genome shotgun (WGS) entry which is preliminary data.</text>
</comment>
<proteinExistence type="predicted"/>
<dbReference type="EMBL" id="CAJVCH010571314">
    <property type="protein sequence ID" value="CAG7837182.1"/>
    <property type="molecule type" value="Genomic_DNA"/>
</dbReference>
<keyword evidence="2" id="KW-1185">Reference proteome</keyword>
<name>A0A8J2LIH2_9HEXA</name>
<reference evidence="1" key="1">
    <citation type="submission" date="2021-06" db="EMBL/GenBank/DDBJ databases">
        <authorList>
            <person name="Hodson N. C."/>
            <person name="Mongue J. A."/>
            <person name="Jaron S. K."/>
        </authorList>
    </citation>
    <scope>NUCLEOTIDE SEQUENCE</scope>
</reference>
<dbReference type="Proteomes" id="UP000708208">
    <property type="component" value="Unassembled WGS sequence"/>
</dbReference>
<evidence type="ECO:0000313" key="2">
    <source>
        <dbReference type="Proteomes" id="UP000708208"/>
    </source>
</evidence>
<evidence type="ECO:0000313" key="1">
    <source>
        <dbReference type="EMBL" id="CAG7837182.1"/>
    </source>
</evidence>
<feature type="non-terminal residue" evidence="1">
    <location>
        <position position="120"/>
    </location>
</feature>
<dbReference type="AlphaFoldDB" id="A0A8J2LIH2"/>
<sequence length="120" mass="13431">MSVSGSGKLLAMTSPGPVVPSDSDSTTSSRFRFLSWSPEMYLLREFISSYPLPRVVRVTNCEDVSLIRTLFLPTDVDITQPILLYRKYRSVKVHAKCLKASKNGKWKEVGYSVVIPDSCP</sequence>
<dbReference type="OrthoDB" id="6077228at2759"/>
<protein>
    <submittedName>
        <fullName evidence="1">Uncharacterized protein</fullName>
    </submittedName>
</protein>
<organism evidence="1 2">
    <name type="scientific">Allacma fusca</name>
    <dbReference type="NCBI Taxonomy" id="39272"/>
    <lineage>
        <taxon>Eukaryota</taxon>
        <taxon>Metazoa</taxon>
        <taxon>Ecdysozoa</taxon>
        <taxon>Arthropoda</taxon>
        <taxon>Hexapoda</taxon>
        <taxon>Collembola</taxon>
        <taxon>Symphypleona</taxon>
        <taxon>Sminthuridae</taxon>
        <taxon>Allacma</taxon>
    </lineage>
</organism>
<accession>A0A8J2LIH2</accession>